<reference evidence="1" key="1">
    <citation type="journal article" date="2015" name="Nature">
        <title>Complex archaea that bridge the gap between prokaryotes and eukaryotes.</title>
        <authorList>
            <person name="Spang A."/>
            <person name="Saw J.H."/>
            <person name="Jorgensen S.L."/>
            <person name="Zaremba-Niedzwiedzka K."/>
            <person name="Martijn J."/>
            <person name="Lind A.E."/>
            <person name="van Eijk R."/>
            <person name="Schleper C."/>
            <person name="Guy L."/>
            <person name="Ettema T.J."/>
        </authorList>
    </citation>
    <scope>NUCLEOTIDE SEQUENCE</scope>
</reference>
<protein>
    <submittedName>
        <fullName evidence="1">Uncharacterized protein</fullName>
    </submittedName>
</protein>
<dbReference type="AlphaFoldDB" id="A0A0F9F2Y7"/>
<proteinExistence type="predicted"/>
<name>A0A0F9F2Y7_9ZZZZ</name>
<feature type="non-terminal residue" evidence="1">
    <location>
        <position position="400"/>
    </location>
</feature>
<comment type="caution">
    <text evidence="1">The sequence shown here is derived from an EMBL/GenBank/DDBJ whole genome shotgun (WGS) entry which is preliminary data.</text>
</comment>
<evidence type="ECO:0000313" key="1">
    <source>
        <dbReference type="EMBL" id="KKL72811.1"/>
    </source>
</evidence>
<gene>
    <name evidence="1" type="ORF">LCGC14_2081200</name>
</gene>
<accession>A0A0F9F2Y7</accession>
<sequence length="400" mass="41725">MALGDISSVLDTLEFDTDTGLTPHMVHVSGDVYAVAYRGPDNDGWVCTFTVDSAGAIGNSVIDTLEFETDLPALFHAQPKIRNISGDTFAIIYDLEGDFTKIVTVDIDSSGNIGAAIIDSLAIASATNSYPSRLVSVSGDIYAAAHKIPVHKGEVFTVEIDSVGNIGAAVVDTLEYSSTLGFYPDLINISGTMFAVAYQGPDSDGWLATFNIAANGTIDAAVTATSEFDSVRCVYPRILNVSDDVYVIAYRRVNGFIKTLTISAAGAISAVIDTLELVGSSANYTDMTNVGGSLFAVSYTQSLVTGFIETFTVSSAGAISAIIDTLEFETTEIQPYPSIITITGSAIVCMVYGGPDSDGFAKTALIDGILPAVTTLTCDDVVGDTATGRGNITSLGTSSV</sequence>
<organism evidence="1">
    <name type="scientific">marine sediment metagenome</name>
    <dbReference type="NCBI Taxonomy" id="412755"/>
    <lineage>
        <taxon>unclassified sequences</taxon>
        <taxon>metagenomes</taxon>
        <taxon>ecological metagenomes</taxon>
    </lineage>
</organism>
<dbReference type="EMBL" id="LAZR01025157">
    <property type="protein sequence ID" value="KKL72811.1"/>
    <property type="molecule type" value="Genomic_DNA"/>
</dbReference>